<evidence type="ECO:0000313" key="2">
    <source>
        <dbReference type="Proteomes" id="UP000712600"/>
    </source>
</evidence>
<comment type="caution">
    <text evidence="1">The sequence shown here is derived from an EMBL/GenBank/DDBJ whole genome shotgun (WGS) entry which is preliminary data.</text>
</comment>
<evidence type="ECO:0000313" key="1">
    <source>
        <dbReference type="EMBL" id="KAF3541537.1"/>
    </source>
</evidence>
<organism evidence="1 2">
    <name type="scientific">Brassica cretica</name>
    <name type="common">Mustard</name>
    <dbReference type="NCBI Taxonomy" id="69181"/>
    <lineage>
        <taxon>Eukaryota</taxon>
        <taxon>Viridiplantae</taxon>
        <taxon>Streptophyta</taxon>
        <taxon>Embryophyta</taxon>
        <taxon>Tracheophyta</taxon>
        <taxon>Spermatophyta</taxon>
        <taxon>Magnoliopsida</taxon>
        <taxon>eudicotyledons</taxon>
        <taxon>Gunneridae</taxon>
        <taxon>Pentapetalae</taxon>
        <taxon>rosids</taxon>
        <taxon>malvids</taxon>
        <taxon>Brassicales</taxon>
        <taxon>Brassicaceae</taxon>
        <taxon>Brassiceae</taxon>
        <taxon>Brassica</taxon>
    </lineage>
</organism>
<dbReference type="EMBL" id="QGKX02001290">
    <property type="protein sequence ID" value="KAF3541537.1"/>
    <property type="molecule type" value="Genomic_DNA"/>
</dbReference>
<name>A0A8S9QGT7_BRACR</name>
<dbReference type="AlphaFoldDB" id="A0A8S9QGT7"/>
<proteinExistence type="predicted"/>
<gene>
    <name evidence="1" type="ORF">F2Q69_00019218</name>
</gene>
<accession>A0A8S9QGT7</accession>
<dbReference type="Proteomes" id="UP000712600">
    <property type="component" value="Unassembled WGS sequence"/>
</dbReference>
<sequence length="89" mass="9966">MASASDTYLDTVGLCAYHRGLDVGYVFCRDDGHQCLVVRAREHRVFRVGQVRRQEGGGVIGSEDIIGDWRFGTRPKNEDIRGILQDLVS</sequence>
<protein>
    <submittedName>
        <fullName evidence="1">Uncharacterized protein</fullName>
    </submittedName>
</protein>
<reference evidence="1" key="1">
    <citation type="submission" date="2019-12" db="EMBL/GenBank/DDBJ databases">
        <title>Genome sequencing and annotation of Brassica cretica.</title>
        <authorList>
            <person name="Studholme D.J."/>
            <person name="Sarris P."/>
        </authorList>
    </citation>
    <scope>NUCLEOTIDE SEQUENCE</scope>
    <source>
        <strain evidence="1">PFS-109/04</strain>
        <tissue evidence="1">Leaf</tissue>
    </source>
</reference>